<dbReference type="InterPro" id="IPR005198">
    <property type="entry name" value="Glyco_hydro_76"/>
</dbReference>
<dbReference type="Gene3D" id="2.60.120.260">
    <property type="entry name" value="Galactose-binding domain-like"/>
    <property type="match status" value="2"/>
</dbReference>
<keyword evidence="4" id="KW-1185">Reference proteome</keyword>
<dbReference type="Proteomes" id="UP000632535">
    <property type="component" value="Unassembled WGS sequence"/>
</dbReference>
<feature type="region of interest" description="Disordered" evidence="1">
    <location>
        <begin position="1331"/>
        <end position="1355"/>
    </location>
</feature>
<dbReference type="InterPro" id="IPR012939">
    <property type="entry name" value="Glyco_hydro_92"/>
</dbReference>
<dbReference type="Gene3D" id="3.30.2080.10">
    <property type="entry name" value="GH92 mannosidase domain"/>
    <property type="match status" value="1"/>
</dbReference>
<feature type="region of interest" description="Disordered" evidence="1">
    <location>
        <begin position="59"/>
        <end position="133"/>
    </location>
</feature>
<dbReference type="Gene3D" id="1.20.1610.10">
    <property type="entry name" value="alpha-1,2-mannosidases domains"/>
    <property type="match status" value="1"/>
</dbReference>
<accession>A0ABQ2B2K5</accession>
<dbReference type="Pfam" id="PF07971">
    <property type="entry name" value="Glyco_hydro_92"/>
    <property type="match status" value="1"/>
</dbReference>
<dbReference type="Gene3D" id="1.50.10.20">
    <property type="match status" value="1"/>
</dbReference>
<evidence type="ECO:0000259" key="2">
    <source>
        <dbReference type="PROSITE" id="PS50022"/>
    </source>
</evidence>
<dbReference type="RefSeq" id="WP_188521647.1">
    <property type="nucleotide sequence ID" value="NZ_BMDG01000001.1"/>
</dbReference>
<dbReference type="InterPro" id="IPR000421">
    <property type="entry name" value="FA58C"/>
</dbReference>
<dbReference type="PROSITE" id="PS50022">
    <property type="entry name" value="FA58C_3"/>
    <property type="match status" value="1"/>
</dbReference>
<evidence type="ECO:0000313" key="4">
    <source>
        <dbReference type="Proteomes" id="UP000632535"/>
    </source>
</evidence>
<dbReference type="NCBIfam" id="TIGR01180">
    <property type="entry name" value="aman2_put"/>
    <property type="match status" value="1"/>
</dbReference>
<gene>
    <name evidence="3" type="ORF">GCM10007368_00490</name>
</gene>
<dbReference type="EMBL" id="BMDG01000001">
    <property type="protein sequence ID" value="GGI04304.1"/>
    <property type="molecule type" value="Genomic_DNA"/>
</dbReference>
<reference evidence="4" key="1">
    <citation type="journal article" date="2019" name="Int. J. Syst. Evol. Microbiol.">
        <title>The Global Catalogue of Microorganisms (GCM) 10K type strain sequencing project: providing services to taxonomists for standard genome sequencing and annotation.</title>
        <authorList>
            <consortium name="The Broad Institute Genomics Platform"/>
            <consortium name="The Broad Institute Genome Sequencing Center for Infectious Disease"/>
            <person name="Wu L."/>
            <person name="Ma J."/>
        </authorList>
    </citation>
    <scope>NUCLEOTIDE SEQUENCE [LARGE SCALE GENOMIC DNA]</scope>
    <source>
        <strain evidence="4">CCM 8653</strain>
    </source>
</reference>
<organism evidence="3 4">
    <name type="scientific">Isoptericola cucumis</name>
    <dbReference type="NCBI Taxonomy" id="1776856"/>
    <lineage>
        <taxon>Bacteria</taxon>
        <taxon>Bacillati</taxon>
        <taxon>Actinomycetota</taxon>
        <taxon>Actinomycetes</taxon>
        <taxon>Micrococcales</taxon>
        <taxon>Promicromonosporaceae</taxon>
        <taxon>Isoptericola</taxon>
    </lineage>
</organism>
<dbReference type="SUPFAM" id="SSF49785">
    <property type="entry name" value="Galactose-binding domain-like"/>
    <property type="match status" value="2"/>
</dbReference>
<dbReference type="Pfam" id="PF17678">
    <property type="entry name" value="Glyco_hydro_92N"/>
    <property type="match status" value="1"/>
</dbReference>
<dbReference type="Pfam" id="PF00754">
    <property type="entry name" value="F5_F8_type_C"/>
    <property type="match status" value="1"/>
</dbReference>
<feature type="domain" description="F5/8 type C" evidence="2">
    <location>
        <begin position="241"/>
        <end position="385"/>
    </location>
</feature>
<feature type="compositionally biased region" description="Polar residues" evidence="1">
    <location>
        <begin position="574"/>
        <end position="586"/>
    </location>
</feature>
<sequence>MPSRPTQQHSSPQLAPPRGLPPALRRTVSSALALALGVTGVGVATTALAPAATAAAGDYATSLEPDDPQPDWLSEPEQTTSGPKVSGVVGTTILDRSPSTPAGDDLLGAPTSELGWEGPFQNGVGSVPGTVEPTDGDPAAVRWTMTSAGETWIQVPMPDLERATPLRGEVTLTGRGKVFLNVYSGSRDVGGEEVTLSDDPQTLTVDFTRPADGGGRPQFQVRTHAAGEIGAVVSGTSVRRLVPGDVEFPGDVTGTVAGVTASAENPPAEGAANLADGDVGTKWFAGSPTAHATYELAEPAAIATYALASANDAADRDPRAWRLQGSDDGEEWTTLDERANQTFTDRFETRQFTVAEPRPFRFYRLDVTENSGSQATQLAEWLISTEAAADSNMTTTVGSGPASAPTAKTEAGWTGLHALHYAGSHAVDGRGYAYNRVLDVDVPVGEASELSYVIFPEASDADRTWASTHVAVDLAFTDGTYLSELGAVDQHGFGLSPQGQGASKVLHTNQWNAVRARLGEVAAGKTVDRVLVGYDKDTGPADFSGWIDDIAITAGSGAAEDDAATRPSDHVVTTRGTNSSGDFSRGNNFPATAVPHGFNFWTPTTDAGTYRWLYEYQRRNDAQNRPTLEAFSLSHEPSPWIGDRQTFQVMPSPQAGVPDANRDARRLPFDHANETARAHYYGVTFDDGLKTEITPTDHAAMFRFTFTGDESNLIFDNVNNSGGLTLDPQAGTLTGYTDVISGDQAAGSTRMFVYATVDGAVTGGGKLAPGGRDKVAGHLTLDTSSDKVVEMRIATSLMSVEQAQRNLELEISGDDTFESVMERAQTQWDAKLGVIEVEGASADQLTTLYSDLYRLNLYPNSAHENVGTAAAPEWKHVNQSSTSTDTARGGATATETGAEIVDGKVYVNNGFWDTYRTAWPAYSLLYPEQAAELVDGFTQQYDDGGWVARWSAPGYANSMTGTSSDVAFADAYLKGVEDIDVQRAYDAALKNASVAPPNENVGRKGHDRAVFLGYTPASTHESASWSLEDYLNDYGIALMSQKLLDETDESDPRYQEYADNHEYYLNRAQNYVHLFDPATGFFRAKDADGGWHQPAAEFDPEVWGHEFTETNGWNFAFHAVQDGQGLANLYGGRDGLADKLDEFFATPEDADKPGSYGGVIHEMREAKAVRMGQWGLSNQVSHHVPFLYNHAGQPYKTQAIVREALARGFVGSEIGQGYPGDEDNGEMSAWQVFNALGFYPLQVGSPHYSIGSPLFTKATIHLAGGKDLVISAPENSAENVYVQGVTVNGEPQTTSSFTHDQLAGGGEIVFDMGPEPSDWGTGDDDVPPSITSGDKVPDPLADVTGAAKGTASTDDEQADAAVLFDDTSATQATFSSATPTVSFALDGPTARARMYTLTSAKDAGADPTAWELQGSRDGKRWRTLDTRTGETFAERRYTRAFSIDRPGIYRHYRLVVTAAEGPVALSELEVLAHRPQVGELAEVVDDARRDHDISGRTARELGDLVAAAQEAEDAGDADGVRTQVRALKAAIDTMTARELGDDVREDLELVISQWLAPGAGLDQLRAQVGELTRSGDVAKRVSRDLVGLISRAQEQVDGSHAVDLAATLTRLRSTVADAKPQHVSRQAKDALLPLVDALIASPPSVERATRAAAVLMADRDDEKAWWPSSWWNSAVATETVIEYMQRTGDESYLPQVDRTFERNKGTFPAGELSGDELWGNFTSRAIDDAEWWGLAWVQAYDLTGDQKYLDMAETIGEFVHGYWDTGTCGGGVWWDHERTYKNAVTNGLWVRLSAELHQRIPGDTQWLERSQAGWDWITSSGMINADGLVNDGLTDDCENNGGTVWTYNQGVFLGGGLELYRATGDEAVLETVRELADAGTTDPELVTDGILTEECDPAGTCDDNAKQFKGIFVRYVDDLNRSLSGAPYTEFLDRQAASIWAEDRNGDDRLGLRWAGGDGSEKGNVFDWRTQASALSALLANIQ</sequence>
<evidence type="ECO:0000256" key="1">
    <source>
        <dbReference type="SAM" id="MobiDB-lite"/>
    </source>
</evidence>
<dbReference type="InterPro" id="IPR008979">
    <property type="entry name" value="Galactose-bd-like_sf"/>
</dbReference>
<dbReference type="Gene3D" id="1.20.1050.60">
    <property type="entry name" value="alpha-1,2-mannosidase"/>
    <property type="match status" value="1"/>
</dbReference>
<dbReference type="Gene3D" id="2.70.98.10">
    <property type="match status" value="1"/>
</dbReference>
<name>A0ABQ2B2K5_9MICO</name>
<dbReference type="Pfam" id="PF03663">
    <property type="entry name" value="Glyco_hydro_76"/>
    <property type="match status" value="1"/>
</dbReference>
<dbReference type="InterPro" id="IPR005887">
    <property type="entry name" value="GH92_a_mannosidase_put"/>
</dbReference>
<dbReference type="InterPro" id="IPR008928">
    <property type="entry name" value="6-hairpin_glycosidase_sf"/>
</dbReference>
<dbReference type="InterPro" id="IPR014718">
    <property type="entry name" value="GH-type_carb-bd"/>
</dbReference>
<feature type="compositionally biased region" description="Polar residues" evidence="1">
    <location>
        <begin position="1"/>
        <end position="11"/>
    </location>
</feature>
<dbReference type="PANTHER" id="PTHR12143:SF43">
    <property type="entry name" value="PUTATIVE-RELATED"/>
    <property type="match status" value="1"/>
</dbReference>
<dbReference type="SUPFAM" id="SSF48208">
    <property type="entry name" value="Six-hairpin glycosidases"/>
    <property type="match status" value="2"/>
</dbReference>
<feature type="region of interest" description="Disordered" evidence="1">
    <location>
        <begin position="558"/>
        <end position="586"/>
    </location>
</feature>
<evidence type="ECO:0000313" key="3">
    <source>
        <dbReference type="EMBL" id="GGI04304.1"/>
    </source>
</evidence>
<protein>
    <recommendedName>
        <fullName evidence="2">F5/8 type C domain-containing protein</fullName>
    </recommendedName>
</protein>
<comment type="caution">
    <text evidence="3">The sequence shown here is derived from an EMBL/GenBank/DDBJ whole genome shotgun (WGS) entry which is preliminary data.</text>
</comment>
<feature type="region of interest" description="Disordered" evidence="1">
    <location>
        <begin position="1"/>
        <end position="23"/>
    </location>
</feature>
<dbReference type="InterPro" id="IPR041371">
    <property type="entry name" value="GH92_N"/>
</dbReference>
<dbReference type="PANTHER" id="PTHR12143">
    <property type="entry name" value="PEPTIDE N-GLYCANASE PNGASE -RELATED"/>
    <property type="match status" value="1"/>
</dbReference>
<proteinExistence type="predicted"/>
<dbReference type="InterPro" id="IPR050883">
    <property type="entry name" value="PNGase"/>
</dbReference>